<organism evidence="2 3">
    <name type="scientific">Bordetella ansorpii</name>
    <dbReference type="NCBI Taxonomy" id="288768"/>
    <lineage>
        <taxon>Bacteria</taxon>
        <taxon>Pseudomonadati</taxon>
        <taxon>Pseudomonadota</taxon>
        <taxon>Betaproteobacteria</taxon>
        <taxon>Burkholderiales</taxon>
        <taxon>Alcaligenaceae</taxon>
        <taxon>Bordetella</taxon>
    </lineage>
</organism>
<evidence type="ECO:0000256" key="1">
    <source>
        <dbReference type="ARBA" id="ARBA00022649"/>
    </source>
</evidence>
<dbReference type="Gene3D" id="3.30.2310.20">
    <property type="entry name" value="RelE-like"/>
    <property type="match status" value="1"/>
</dbReference>
<dbReference type="EMBL" id="FKBS01000014">
    <property type="protein sequence ID" value="SAI30620.1"/>
    <property type="molecule type" value="Genomic_DNA"/>
</dbReference>
<reference evidence="2 3" key="1">
    <citation type="submission" date="2016-03" db="EMBL/GenBank/DDBJ databases">
        <authorList>
            <consortium name="Pathogen Informatics"/>
        </authorList>
    </citation>
    <scope>NUCLEOTIDE SEQUENCE [LARGE SCALE GENOMIC DNA]</scope>
    <source>
        <strain evidence="2 3">NCTC13364</strain>
    </source>
</reference>
<dbReference type="SUPFAM" id="SSF143011">
    <property type="entry name" value="RelE-like"/>
    <property type="match status" value="1"/>
</dbReference>
<keyword evidence="1" id="KW-1277">Toxin-antitoxin system</keyword>
<dbReference type="InterPro" id="IPR035093">
    <property type="entry name" value="RelE/ParE_toxin_dom_sf"/>
</dbReference>
<dbReference type="AlphaFoldDB" id="A0A157PBF1"/>
<name>A0A157PBF1_9BORD</name>
<dbReference type="Pfam" id="PF05016">
    <property type="entry name" value="ParE_toxin"/>
    <property type="match status" value="1"/>
</dbReference>
<dbReference type="RefSeq" id="WP_156523053.1">
    <property type="nucleotide sequence ID" value="NZ_FKBS01000014.1"/>
</dbReference>
<evidence type="ECO:0000313" key="3">
    <source>
        <dbReference type="Proteomes" id="UP000077037"/>
    </source>
</evidence>
<dbReference type="Proteomes" id="UP000077037">
    <property type="component" value="Unassembled WGS sequence"/>
</dbReference>
<sequence length="97" mass="11605">MLRVTWADKALHDLQRLYLFQSVHNGAAAAENVAAGLLDFIEHLPTNPRVWRQLKQFHGEIRRGLWSRYEIRYEIDDMAGEIRVIRLFEQRENRQFL</sequence>
<gene>
    <name evidence="2" type="ORF">SAMEA1982600_02440</name>
</gene>
<evidence type="ECO:0000313" key="2">
    <source>
        <dbReference type="EMBL" id="SAI30620.1"/>
    </source>
</evidence>
<accession>A0A157PBF1</accession>
<proteinExistence type="predicted"/>
<dbReference type="InterPro" id="IPR007712">
    <property type="entry name" value="RelE/ParE_toxin"/>
</dbReference>
<dbReference type="OrthoDB" id="121597at2"/>
<protein>
    <submittedName>
        <fullName evidence="2">Plasmid stabilisation system protein</fullName>
    </submittedName>
</protein>